<dbReference type="PANTHER" id="PTHR38690">
    <property type="entry name" value="PROTEASE-RELATED"/>
    <property type="match status" value="1"/>
</dbReference>
<comment type="caution">
    <text evidence="3">The sequence shown here is derived from an EMBL/GenBank/DDBJ whole genome shotgun (WGS) entry which is preliminary data.</text>
</comment>
<evidence type="ECO:0000313" key="3">
    <source>
        <dbReference type="EMBL" id="TNJ34237.1"/>
    </source>
</evidence>
<feature type="compositionally biased region" description="Basic and acidic residues" evidence="1">
    <location>
        <begin position="1266"/>
        <end position="1277"/>
    </location>
</feature>
<accession>A0A5C4RUC5</accession>
<dbReference type="InterPro" id="IPR025263">
    <property type="entry name" value="YhdP_central"/>
</dbReference>
<organism evidence="3 4">
    <name type="scientific">Arenimonas terrae</name>
    <dbReference type="NCBI Taxonomy" id="2546226"/>
    <lineage>
        <taxon>Bacteria</taxon>
        <taxon>Pseudomonadati</taxon>
        <taxon>Pseudomonadota</taxon>
        <taxon>Gammaproteobacteria</taxon>
        <taxon>Lysobacterales</taxon>
        <taxon>Lysobacteraceae</taxon>
        <taxon>Arenimonas</taxon>
    </lineage>
</organism>
<evidence type="ECO:0000313" key="4">
    <source>
        <dbReference type="Proteomes" id="UP000305760"/>
    </source>
</evidence>
<dbReference type="OrthoDB" id="9762238at2"/>
<reference evidence="3 4" key="1">
    <citation type="submission" date="2019-03" db="EMBL/GenBank/DDBJ databases">
        <title>Arenimonas daejeonensis sp. nov., isolated from compost.</title>
        <authorList>
            <person name="Jeon C.O."/>
        </authorList>
    </citation>
    <scope>NUCLEOTIDE SEQUENCE [LARGE SCALE GENOMIC DNA]</scope>
    <source>
        <strain evidence="3 4">R29</strain>
    </source>
</reference>
<sequence length="1277" mass="138338">MTSPLRRRIRHARRFLGYGALVLLILAATLVGGLNQLLPLVERHPDKVAAWLSDRIGEPVSFTRAVGEWTRRGPRFTLDGLRIGAGGRSLDIGRAELLVAVYSGLLPGGNLTELKVRELSLRLEQGEDRRWRLAGLPFEPQPGVDPLDTLEALGELQVERARLTVSSPALRSELRLPRVDLRLRVSGSTVRAGLRAWADRAGTPLNAVVDLERGEWSGQLWAGGRKLRLDEWSPLLADTGLVFAGAGDLDLWARIQAQRVMDVRSRAEFSPLALGARQPWRDRGDGRLESPPVAFERANLLARWQVDDNGWQLHVPQLDFHETGRREPRSFDGLWLAGGKRFALQAPRLDLAPARALATLSPAVPAGLRRWLHEAAPDGELRWLDVRGREGEWSGSARFDAVGWSPYGDSPGLQGLSGDAAFDEGGGVLRLADGSARFDWPRFRQPLDLRMDGTLGWWRDGGQWTAGAGGLRVRGADFGATVRAELQFPGDGTRPRLDLAADVDESAVVTSHKFWVVGKMPPATIDWLDNALRDGRVEKGRAVLAGDLDDWPFRERQGRFDARARVRQARVAFNPEWPPAEALDLDVSFDGPGMALEGEGMIQGNRVRRVAGGIADFKDPRLLLDIDSPANGESLQALMLASPLRQRYEEHLRNARIRGPATVALDLDLPLAARLGGRRIEGTLDLEKAQLSDPRWKIDFSQVSGRTRFSDQGFAAEQLAVEFEGKPATFSLLVGSFTGEPALAARATLVGELPPQVLLARHPPLAWLDPWLQGSSAWTVDVRIPQALPGQTTPPAQLNITTDLVGTAVGLPAPLAKAAGTSLPLSLQAPLPVGAGEVQLRLGEVMRMRGRVGADEAMTGLIHFGPGEPGALPDRGLVVRGVSESLDAAGWIGFAAKGEGAGALREVDLRVATLDLLGSPFADTRLQLRREAATTRVSLEGPAISGRVDIPSELSLGVQGSFSRLHWPQKPEPTLEQIAAADAGLSDDPRRLPPLRFGVEDLRMGSLALGKSELLAVPVPEGLRIERFSTRSPSLELLASGEWQHAGEGRARSRFEVEFTASSLGELLDAFGLAGMVDDGETRGRLDGSWAGSPGNFALARFTGRLKADVGEGHLLEVEPGGSGRVLGLISLAEIPRRLSLDFSDFFNKGFAFNTMSGEFVFADGYARTDLLQINGPAAEIRVSGSTDLRRQEYDQRIEVLPKAGGVLPAIGLVAGGPVGAAVGAMAQAVLQKPLKQAARTVYRITGPWKDPKIEVIEKGPPPVNREAESQEVERRK</sequence>
<dbReference type="RefSeq" id="WP_139444644.1">
    <property type="nucleotide sequence ID" value="NZ_SMDR01000001.1"/>
</dbReference>
<feature type="domain" description="YhdP central" evidence="2">
    <location>
        <begin position="10"/>
        <end position="1254"/>
    </location>
</feature>
<name>A0A5C4RUC5_9GAMM</name>
<dbReference type="AlphaFoldDB" id="A0A5C4RUC5"/>
<dbReference type="InterPro" id="IPR011836">
    <property type="entry name" value="YhdP"/>
</dbReference>
<dbReference type="Proteomes" id="UP000305760">
    <property type="component" value="Unassembled WGS sequence"/>
</dbReference>
<feature type="region of interest" description="Disordered" evidence="1">
    <location>
        <begin position="1254"/>
        <end position="1277"/>
    </location>
</feature>
<dbReference type="PANTHER" id="PTHR38690:SF1">
    <property type="entry name" value="PROTEASE"/>
    <property type="match status" value="1"/>
</dbReference>
<evidence type="ECO:0000259" key="2">
    <source>
        <dbReference type="Pfam" id="PF13116"/>
    </source>
</evidence>
<keyword evidence="4" id="KW-1185">Reference proteome</keyword>
<proteinExistence type="predicted"/>
<gene>
    <name evidence="3" type="ORF">E1B00_00125</name>
</gene>
<dbReference type="EMBL" id="SMDR01000001">
    <property type="protein sequence ID" value="TNJ34237.1"/>
    <property type="molecule type" value="Genomic_DNA"/>
</dbReference>
<dbReference type="Pfam" id="PF13116">
    <property type="entry name" value="YhdP"/>
    <property type="match status" value="1"/>
</dbReference>
<protein>
    <submittedName>
        <fullName evidence="3">TIGR02099 family protein</fullName>
    </submittedName>
</protein>
<dbReference type="NCBIfam" id="TIGR02099">
    <property type="entry name" value="YhdP family protein"/>
    <property type="match status" value="1"/>
</dbReference>
<evidence type="ECO:0000256" key="1">
    <source>
        <dbReference type="SAM" id="MobiDB-lite"/>
    </source>
</evidence>